<dbReference type="AlphaFoldDB" id="A0A2T6APC7"/>
<accession>A0A2T6APC7</accession>
<reference evidence="1 2" key="1">
    <citation type="submission" date="2018-04" db="EMBL/GenBank/DDBJ databases">
        <title>Genomic Encyclopedia of Archaeal and Bacterial Type Strains, Phase II (KMG-II): from individual species to whole genera.</title>
        <authorList>
            <person name="Goeker M."/>
        </authorList>
    </citation>
    <scope>NUCLEOTIDE SEQUENCE [LARGE SCALE GENOMIC DNA]</scope>
    <source>
        <strain evidence="1 2">DSM 21823</strain>
    </source>
</reference>
<protein>
    <submittedName>
        <fullName evidence="1">Uncharacterized protein</fullName>
    </submittedName>
</protein>
<dbReference type="Proteomes" id="UP000244224">
    <property type="component" value="Unassembled WGS sequence"/>
</dbReference>
<keyword evidence="2" id="KW-1185">Reference proteome</keyword>
<dbReference type="RefSeq" id="WP_145693801.1">
    <property type="nucleotide sequence ID" value="NZ_QBKP01000021.1"/>
</dbReference>
<evidence type="ECO:0000313" key="1">
    <source>
        <dbReference type="EMBL" id="PTX45640.1"/>
    </source>
</evidence>
<dbReference type="EMBL" id="QBKP01000021">
    <property type="protein sequence ID" value="PTX45640.1"/>
    <property type="molecule type" value="Genomic_DNA"/>
</dbReference>
<comment type="caution">
    <text evidence="1">The sequence shown here is derived from an EMBL/GenBank/DDBJ whole genome shotgun (WGS) entry which is preliminary data.</text>
</comment>
<sequence length="158" mass="17755">MDFTTFATMGKVLASNEGTEVHLVGPDGFTPLFAVEDAQRGWIVTVDAEAKGAVPCIMTVVGQDSRTYRRRRHEMVDAMRNRQRSIKSAQAEQEAMKMVAAGVVGWKNIPWSDADKGYLLSFTDDNLLMFLEAYRPAFDQLNEFIADRTRFLRIDATA</sequence>
<evidence type="ECO:0000313" key="2">
    <source>
        <dbReference type="Proteomes" id="UP000244224"/>
    </source>
</evidence>
<name>A0A2T6APC7_9RHOB</name>
<organism evidence="1 2">
    <name type="scientific">Gemmobacter caeni</name>
    <dbReference type="NCBI Taxonomy" id="589035"/>
    <lineage>
        <taxon>Bacteria</taxon>
        <taxon>Pseudomonadati</taxon>
        <taxon>Pseudomonadota</taxon>
        <taxon>Alphaproteobacteria</taxon>
        <taxon>Rhodobacterales</taxon>
        <taxon>Paracoccaceae</taxon>
        <taxon>Gemmobacter</taxon>
    </lineage>
</organism>
<proteinExistence type="predicted"/>
<gene>
    <name evidence="1" type="ORF">C8N34_12170</name>
</gene>